<organism evidence="3 4">
    <name type="scientific">Streptomyces tateyamensis</name>
    <dbReference type="NCBI Taxonomy" id="565073"/>
    <lineage>
        <taxon>Bacteria</taxon>
        <taxon>Bacillati</taxon>
        <taxon>Actinomycetota</taxon>
        <taxon>Actinomycetes</taxon>
        <taxon>Kitasatosporales</taxon>
        <taxon>Streptomycetaceae</taxon>
        <taxon>Streptomyces</taxon>
    </lineage>
</organism>
<dbReference type="InterPro" id="IPR025751">
    <property type="entry name" value="RsbRD_N_dom"/>
</dbReference>
<keyword evidence="4" id="KW-1185">Reference proteome</keyword>
<dbReference type="InterPro" id="IPR025736">
    <property type="entry name" value="PucR_C-HTH_dom"/>
</dbReference>
<gene>
    <name evidence="3" type="ORF">C7C46_31710</name>
</gene>
<dbReference type="Proteomes" id="UP000248039">
    <property type="component" value="Unassembled WGS sequence"/>
</dbReference>
<protein>
    <submittedName>
        <fullName evidence="3">PucR family transcriptional regulator</fullName>
    </submittedName>
</protein>
<evidence type="ECO:0000313" key="3">
    <source>
        <dbReference type="EMBL" id="PYC66062.1"/>
    </source>
</evidence>
<proteinExistence type="predicted"/>
<accession>A0A2V4MWU5</accession>
<evidence type="ECO:0000313" key="4">
    <source>
        <dbReference type="Proteomes" id="UP000248039"/>
    </source>
</evidence>
<evidence type="ECO:0000259" key="1">
    <source>
        <dbReference type="Pfam" id="PF13556"/>
    </source>
</evidence>
<evidence type="ECO:0000259" key="2">
    <source>
        <dbReference type="Pfam" id="PF14361"/>
    </source>
</evidence>
<dbReference type="AlphaFoldDB" id="A0A2V4MWU5"/>
<dbReference type="Gene3D" id="1.10.10.2840">
    <property type="entry name" value="PucR C-terminal helix-turn-helix domain"/>
    <property type="match status" value="1"/>
</dbReference>
<comment type="caution">
    <text evidence="3">The sequence shown here is derived from an EMBL/GenBank/DDBJ whole genome shotgun (WGS) entry which is preliminary data.</text>
</comment>
<feature type="domain" description="RsbT co-antagonist protein RsbRD N-terminal" evidence="2">
    <location>
        <begin position="8"/>
        <end position="152"/>
    </location>
</feature>
<sequence length="363" mass="38752">MAQLRADPGVLQSVVDAARAGSPQVGALPEQEVRRHIAALLTAVATAFLDTGGLDREQLRAAALLAADRAVQGVPLAALLDGFRAARTQVFRCLAERLDADRPDPGQAAPALPDLVEVMVELDAYAGELQQRLIVAYQQTELRLLAAGRAARIQALREVLVDGALDRLAAAGLDPHGRYHLLLGEVTDPQQAPLTDGTSALVEGYLCTVSVRPVAARAELSVSSPPLAAPQLPTGYRLARSALAAARRRGRTGTHRLTELALPVATDAAADLGPLLAADLLAGLDPLDPAHHRLARTALAYLDRGSRIDRTAAALHLHPNTVKHRLRRLADLTPFGQPPPPDDTVSHTLHWHWALSSWLTRPH</sequence>
<dbReference type="InterPro" id="IPR042070">
    <property type="entry name" value="PucR_C-HTH_sf"/>
</dbReference>
<dbReference type="Pfam" id="PF13556">
    <property type="entry name" value="HTH_30"/>
    <property type="match status" value="1"/>
</dbReference>
<name>A0A2V4MWU5_9ACTN</name>
<dbReference type="EMBL" id="PYBW01000186">
    <property type="protein sequence ID" value="PYC66062.1"/>
    <property type="molecule type" value="Genomic_DNA"/>
</dbReference>
<reference evidence="3 4" key="1">
    <citation type="submission" date="2018-03" db="EMBL/GenBank/DDBJ databases">
        <title>Bioinformatic expansion and discovery of thiopeptide antibiotics.</title>
        <authorList>
            <person name="Schwalen C.J."/>
            <person name="Hudson G.A."/>
            <person name="Mitchell D.A."/>
        </authorList>
    </citation>
    <scope>NUCLEOTIDE SEQUENCE [LARGE SCALE GENOMIC DNA]</scope>
    <source>
        <strain evidence="3 4">ATCC 21389</strain>
    </source>
</reference>
<dbReference type="Pfam" id="PF14361">
    <property type="entry name" value="RsbRD_N"/>
    <property type="match status" value="1"/>
</dbReference>
<feature type="domain" description="PucR C-terminal helix-turn-helix" evidence="1">
    <location>
        <begin position="294"/>
        <end position="334"/>
    </location>
</feature>